<dbReference type="AlphaFoldDB" id="A0AAN9NWG1"/>
<feature type="region of interest" description="Disordered" evidence="1">
    <location>
        <begin position="72"/>
        <end position="95"/>
    </location>
</feature>
<accession>A0AAN9NWG1</accession>
<keyword evidence="3" id="KW-1185">Reference proteome</keyword>
<name>A0AAN9NWG1_PSOTE</name>
<feature type="compositionally biased region" description="Basic and acidic residues" evidence="1">
    <location>
        <begin position="73"/>
        <end position="95"/>
    </location>
</feature>
<reference evidence="2 3" key="1">
    <citation type="submission" date="2024-01" db="EMBL/GenBank/DDBJ databases">
        <title>The genomes of 5 underutilized Papilionoideae crops provide insights into root nodulation and disease resistanc.</title>
        <authorList>
            <person name="Jiang F."/>
        </authorList>
    </citation>
    <scope>NUCLEOTIDE SEQUENCE [LARGE SCALE GENOMIC DNA]</scope>
    <source>
        <strain evidence="2">DUOXIRENSHENG_FW03</strain>
        <tissue evidence="2">Leaves</tissue>
    </source>
</reference>
<evidence type="ECO:0000313" key="3">
    <source>
        <dbReference type="Proteomes" id="UP001386955"/>
    </source>
</evidence>
<gene>
    <name evidence="2" type="ORF">VNO78_32528</name>
</gene>
<organism evidence="2 3">
    <name type="scientific">Psophocarpus tetragonolobus</name>
    <name type="common">Winged bean</name>
    <name type="synonym">Dolichos tetragonolobus</name>
    <dbReference type="NCBI Taxonomy" id="3891"/>
    <lineage>
        <taxon>Eukaryota</taxon>
        <taxon>Viridiplantae</taxon>
        <taxon>Streptophyta</taxon>
        <taxon>Embryophyta</taxon>
        <taxon>Tracheophyta</taxon>
        <taxon>Spermatophyta</taxon>
        <taxon>Magnoliopsida</taxon>
        <taxon>eudicotyledons</taxon>
        <taxon>Gunneridae</taxon>
        <taxon>Pentapetalae</taxon>
        <taxon>rosids</taxon>
        <taxon>fabids</taxon>
        <taxon>Fabales</taxon>
        <taxon>Fabaceae</taxon>
        <taxon>Papilionoideae</taxon>
        <taxon>50 kb inversion clade</taxon>
        <taxon>NPAAA clade</taxon>
        <taxon>indigoferoid/millettioid clade</taxon>
        <taxon>Phaseoleae</taxon>
        <taxon>Psophocarpus</taxon>
    </lineage>
</organism>
<dbReference type="Proteomes" id="UP001386955">
    <property type="component" value="Unassembled WGS sequence"/>
</dbReference>
<sequence>MLERESDRIGSLRGYWGAWPVFMHAKQKNLLCDEIMRVLFPCGDISFSLMEPIELLVGSSFEHCDWTIPAEDEGWKQGKEERNPERENKDRKKES</sequence>
<evidence type="ECO:0000256" key="1">
    <source>
        <dbReference type="SAM" id="MobiDB-lite"/>
    </source>
</evidence>
<proteinExistence type="predicted"/>
<dbReference type="EMBL" id="JAYMYS010000009">
    <property type="protein sequence ID" value="KAK7380112.1"/>
    <property type="molecule type" value="Genomic_DNA"/>
</dbReference>
<comment type="caution">
    <text evidence="2">The sequence shown here is derived from an EMBL/GenBank/DDBJ whole genome shotgun (WGS) entry which is preliminary data.</text>
</comment>
<protein>
    <submittedName>
        <fullName evidence="2">Uncharacterized protein</fullName>
    </submittedName>
</protein>
<evidence type="ECO:0000313" key="2">
    <source>
        <dbReference type="EMBL" id="KAK7380112.1"/>
    </source>
</evidence>